<proteinExistence type="predicted"/>
<sequence length="162" mass="16953">MGGTGFSASAVVLGEVSTVTSLSATLSGSEVQLSWEWDGDATTFHVYRSTRAFTTIGHGPAGEALVTGLEVVGETDETMWSETAPVAAHLHYAVTVEVDGLEVLWLFQLDNTATVDASDAPSSVDTEPTGSISSMSIPLTIIMLLVGLASIGLTMYGRRRDA</sequence>
<organism evidence="2">
    <name type="scientific">uncultured marine group II/III euryarchaeote KM3_127_D04</name>
    <dbReference type="NCBI Taxonomy" id="1457857"/>
    <lineage>
        <taxon>Archaea</taxon>
        <taxon>Methanobacteriati</taxon>
        <taxon>Methanobacteriota</taxon>
        <taxon>environmental samples</taxon>
    </lineage>
</organism>
<name>A0A075G8S2_9EURY</name>
<dbReference type="InterPro" id="IPR013783">
    <property type="entry name" value="Ig-like_fold"/>
</dbReference>
<evidence type="ECO:0000313" key="2">
    <source>
        <dbReference type="EMBL" id="AIF00009.1"/>
    </source>
</evidence>
<accession>A0A075G8S2</accession>
<keyword evidence="1" id="KW-0812">Transmembrane</keyword>
<feature type="transmembrane region" description="Helical" evidence="1">
    <location>
        <begin position="135"/>
        <end position="156"/>
    </location>
</feature>
<protein>
    <submittedName>
        <fullName evidence="2">Uncharacterized protein</fullName>
    </submittedName>
</protein>
<reference evidence="2" key="1">
    <citation type="journal article" date="2014" name="Genome Biol. Evol.">
        <title>Pangenome evidence for extensive interdomain horizontal transfer affecting lineage core and shell genes in uncultured planktonic thaumarchaeota and euryarchaeota.</title>
        <authorList>
            <person name="Deschamps P."/>
            <person name="Zivanovic Y."/>
            <person name="Moreira D."/>
            <person name="Rodriguez-Valera F."/>
            <person name="Lopez-Garcia P."/>
        </authorList>
    </citation>
    <scope>NUCLEOTIDE SEQUENCE</scope>
</reference>
<keyword evidence="1" id="KW-1133">Transmembrane helix</keyword>
<evidence type="ECO:0000256" key="1">
    <source>
        <dbReference type="SAM" id="Phobius"/>
    </source>
</evidence>
<dbReference type="Gene3D" id="2.60.40.10">
    <property type="entry name" value="Immunoglobulins"/>
    <property type="match status" value="1"/>
</dbReference>
<dbReference type="EMBL" id="KF900578">
    <property type="protein sequence ID" value="AIF00009.1"/>
    <property type="molecule type" value="Genomic_DNA"/>
</dbReference>
<dbReference type="AlphaFoldDB" id="A0A075G8S2"/>
<keyword evidence="1" id="KW-0472">Membrane</keyword>